<feature type="chain" id="PRO_5035426393" evidence="1">
    <location>
        <begin position="18"/>
        <end position="278"/>
    </location>
</feature>
<evidence type="ECO:0000313" key="2">
    <source>
        <dbReference type="EMBL" id="KAH7235549.1"/>
    </source>
</evidence>
<reference evidence="2" key="1">
    <citation type="journal article" date="2021" name="Nat. Commun.">
        <title>Genetic determinants of endophytism in the Arabidopsis root mycobiome.</title>
        <authorList>
            <person name="Mesny F."/>
            <person name="Miyauchi S."/>
            <person name="Thiergart T."/>
            <person name="Pickel B."/>
            <person name="Atanasova L."/>
            <person name="Karlsson M."/>
            <person name="Huettel B."/>
            <person name="Barry K.W."/>
            <person name="Haridas S."/>
            <person name="Chen C."/>
            <person name="Bauer D."/>
            <person name="Andreopoulos W."/>
            <person name="Pangilinan J."/>
            <person name="LaButti K."/>
            <person name="Riley R."/>
            <person name="Lipzen A."/>
            <person name="Clum A."/>
            <person name="Drula E."/>
            <person name="Henrissat B."/>
            <person name="Kohler A."/>
            <person name="Grigoriev I.V."/>
            <person name="Martin F.M."/>
            <person name="Hacquard S."/>
        </authorList>
    </citation>
    <scope>NUCLEOTIDE SEQUENCE</scope>
    <source>
        <strain evidence="2">MPI-SDFR-AT-0068</strain>
    </source>
</reference>
<dbReference type="EMBL" id="JAGPXF010000007">
    <property type="protein sequence ID" value="KAH7235549.1"/>
    <property type="molecule type" value="Genomic_DNA"/>
</dbReference>
<sequence>MRSNLITVLACLGLVSAMPAKREPMDEQAVKAVLKELEARGETVDQLIKRVPAKTGYSVDQGIKLPKSGNDDACTTGHNSDHCWTEYYFVESAVEYSSWQNSGAAIDCRTTSSCNSDSSIASQSCTAHTKSWSNGMDWQIVEAKLEMVIPDTTNKVSIGSNVKYQHSDAQADTTTICTTDSTTNRCTWNDQGCHQVWYADRTKRIWGHMSRVCVGKTDEVQQQTQNKNGRWVRGQAEFSIALPVNRIVGCNAKCEDLVYNEPLPNEGIQRTPFDVTFD</sequence>
<comment type="caution">
    <text evidence="2">The sequence shown here is derived from an EMBL/GenBank/DDBJ whole genome shotgun (WGS) entry which is preliminary data.</text>
</comment>
<evidence type="ECO:0000313" key="3">
    <source>
        <dbReference type="Proteomes" id="UP000813427"/>
    </source>
</evidence>
<feature type="signal peptide" evidence="1">
    <location>
        <begin position="1"/>
        <end position="17"/>
    </location>
</feature>
<dbReference type="AlphaFoldDB" id="A0A8K0RME0"/>
<keyword evidence="1" id="KW-0732">Signal</keyword>
<gene>
    <name evidence="2" type="ORF">BKA59DRAFT_404667</name>
</gene>
<dbReference type="OrthoDB" id="5329807at2759"/>
<dbReference type="Proteomes" id="UP000813427">
    <property type="component" value="Unassembled WGS sequence"/>
</dbReference>
<keyword evidence="3" id="KW-1185">Reference proteome</keyword>
<accession>A0A8K0RME0</accession>
<organism evidence="2 3">
    <name type="scientific">Fusarium tricinctum</name>
    <dbReference type="NCBI Taxonomy" id="61284"/>
    <lineage>
        <taxon>Eukaryota</taxon>
        <taxon>Fungi</taxon>
        <taxon>Dikarya</taxon>
        <taxon>Ascomycota</taxon>
        <taxon>Pezizomycotina</taxon>
        <taxon>Sordariomycetes</taxon>
        <taxon>Hypocreomycetidae</taxon>
        <taxon>Hypocreales</taxon>
        <taxon>Nectriaceae</taxon>
        <taxon>Fusarium</taxon>
        <taxon>Fusarium tricinctum species complex</taxon>
    </lineage>
</organism>
<proteinExistence type="predicted"/>
<name>A0A8K0RME0_9HYPO</name>
<protein>
    <submittedName>
        <fullName evidence="2">Uncharacterized protein</fullName>
    </submittedName>
</protein>
<evidence type="ECO:0000256" key="1">
    <source>
        <dbReference type="SAM" id="SignalP"/>
    </source>
</evidence>